<keyword evidence="5" id="KW-0804">Transcription</keyword>
<feature type="region of interest" description="Disordered" evidence="6">
    <location>
        <begin position="107"/>
        <end position="128"/>
    </location>
</feature>
<dbReference type="Gene3D" id="3.40.640.10">
    <property type="entry name" value="Type I PLP-dependent aspartate aminotransferase-like (Major domain)"/>
    <property type="match status" value="1"/>
</dbReference>
<dbReference type="AlphaFoldDB" id="A0A285R5F6"/>
<dbReference type="InterPro" id="IPR000524">
    <property type="entry name" value="Tscrpt_reg_HTH_GntR"/>
</dbReference>
<gene>
    <name evidence="8" type="ORF">SAMN05421512_101229</name>
</gene>
<dbReference type="SMART" id="SM00345">
    <property type="entry name" value="HTH_GNTR"/>
    <property type="match status" value="1"/>
</dbReference>
<dbReference type="InterPro" id="IPR036388">
    <property type="entry name" value="WH-like_DNA-bd_sf"/>
</dbReference>
<evidence type="ECO:0000256" key="4">
    <source>
        <dbReference type="ARBA" id="ARBA00023125"/>
    </source>
</evidence>
<proteinExistence type="inferred from homology"/>
<dbReference type="InterPro" id="IPR051446">
    <property type="entry name" value="HTH_trans_reg/aminotransferase"/>
</dbReference>
<dbReference type="PANTHER" id="PTHR46577">
    <property type="entry name" value="HTH-TYPE TRANSCRIPTIONAL REGULATORY PROTEIN GABR"/>
    <property type="match status" value="1"/>
</dbReference>
<dbReference type="SUPFAM" id="SSF46785">
    <property type="entry name" value="Winged helix' DNA-binding domain"/>
    <property type="match status" value="1"/>
</dbReference>
<evidence type="ECO:0000259" key="7">
    <source>
        <dbReference type="PROSITE" id="PS50949"/>
    </source>
</evidence>
<keyword evidence="2" id="KW-0663">Pyridoxal phosphate</keyword>
<evidence type="ECO:0000313" key="9">
    <source>
        <dbReference type="Proteomes" id="UP000219331"/>
    </source>
</evidence>
<dbReference type="SUPFAM" id="SSF53383">
    <property type="entry name" value="PLP-dependent transferases"/>
    <property type="match status" value="1"/>
</dbReference>
<keyword evidence="9" id="KW-1185">Reference proteome</keyword>
<accession>A0A285R5F6</accession>
<evidence type="ECO:0000256" key="2">
    <source>
        <dbReference type="ARBA" id="ARBA00022898"/>
    </source>
</evidence>
<dbReference type="InterPro" id="IPR015424">
    <property type="entry name" value="PyrdxlP-dep_Trfase"/>
</dbReference>
<keyword evidence="3" id="KW-0805">Transcription regulation</keyword>
<protein>
    <submittedName>
        <fullName evidence="8">Transcriptional regulator, GntR family</fullName>
    </submittedName>
</protein>
<name>A0A285R5F6_9HYPH</name>
<reference evidence="8 9" key="1">
    <citation type="submission" date="2017-08" db="EMBL/GenBank/DDBJ databases">
        <authorList>
            <person name="de Groot N.N."/>
        </authorList>
    </citation>
    <scope>NUCLEOTIDE SEQUENCE [LARGE SCALE GENOMIC DNA]</scope>
    <source>
        <strain evidence="8 9">USBA 352</strain>
    </source>
</reference>
<evidence type="ECO:0000313" key="8">
    <source>
        <dbReference type="EMBL" id="SOB89321.1"/>
    </source>
</evidence>
<dbReference type="GO" id="GO:0003700">
    <property type="term" value="F:DNA-binding transcription factor activity"/>
    <property type="evidence" value="ECO:0007669"/>
    <property type="project" value="InterPro"/>
</dbReference>
<comment type="similarity">
    <text evidence="1">In the C-terminal section; belongs to the class-I pyridoxal-phosphate-dependent aminotransferase family.</text>
</comment>
<dbReference type="Proteomes" id="UP000219331">
    <property type="component" value="Unassembled WGS sequence"/>
</dbReference>
<dbReference type="GO" id="GO:0030170">
    <property type="term" value="F:pyridoxal phosphate binding"/>
    <property type="evidence" value="ECO:0007669"/>
    <property type="project" value="InterPro"/>
</dbReference>
<dbReference type="OrthoDB" id="9808770at2"/>
<dbReference type="GO" id="GO:0003677">
    <property type="term" value="F:DNA binding"/>
    <property type="evidence" value="ECO:0007669"/>
    <property type="project" value="UniProtKB-KW"/>
</dbReference>
<sequence length="484" mass="50514">MLAGLITIDRSSSVPLPEQVYRAVREAIGAGRLDAGARLPSSRALAAALGISRNSVNAAYELLAAEGIVTVRSGSAPKVASVAVWGEGETPAISARAVALSARGRAMSTDPWSGTGRRRGGRLEPGTPSLDRFPADEWARTLRRAARRLRGDVLSYGETRGLPELRRELAAYLAAERGVRATPERILVTPSTQASLNLLASALADPGEAAWLEDPGYLGARAAFTAAGLDIVSMPVDADGADPRLVTDRRPPRLIYVTPSHQYPYGTRMSLARRAMVLDAARACGGVVLEDDYDSEFLFSGRPLAAMQGLGAEGEVIYLGTFSKSMLPGLRVAYMVVPEHLAGPLAVAQRVSGMLANVTTQAALADFIASGRYRAHLRRVQETCEARGRELAAALRQRLGTAADVPDPVGGVQLALRFAGAVDDLAIAARVNALGFGVAALSPYGIACNPSGLVIGFAGAQGGEAQACAEAVAGALAGAEKRRA</sequence>
<dbReference type="PANTHER" id="PTHR46577:SF1">
    <property type="entry name" value="HTH-TYPE TRANSCRIPTIONAL REGULATORY PROTEIN GABR"/>
    <property type="match status" value="1"/>
</dbReference>
<dbReference type="InterPro" id="IPR015421">
    <property type="entry name" value="PyrdxlP-dep_Trfase_major"/>
</dbReference>
<dbReference type="STRING" id="538381.GCA_001696535_01307"/>
<evidence type="ECO:0000256" key="5">
    <source>
        <dbReference type="ARBA" id="ARBA00023163"/>
    </source>
</evidence>
<dbReference type="CDD" id="cd00609">
    <property type="entry name" value="AAT_like"/>
    <property type="match status" value="1"/>
</dbReference>
<organism evidence="8 9">
    <name type="scientific">Stappia indica</name>
    <dbReference type="NCBI Taxonomy" id="538381"/>
    <lineage>
        <taxon>Bacteria</taxon>
        <taxon>Pseudomonadati</taxon>
        <taxon>Pseudomonadota</taxon>
        <taxon>Alphaproteobacteria</taxon>
        <taxon>Hyphomicrobiales</taxon>
        <taxon>Stappiaceae</taxon>
        <taxon>Stappia</taxon>
    </lineage>
</organism>
<evidence type="ECO:0000256" key="1">
    <source>
        <dbReference type="ARBA" id="ARBA00005384"/>
    </source>
</evidence>
<dbReference type="EMBL" id="OBML01000001">
    <property type="protein sequence ID" value="SOB89321.1"/>
    <property type="molecule type" value="Genomic_DNA"/>
</dbReference>
<dbReference type="InterPro" id="IPR036390">
    <property type="entry name" value="WH_DNA-bd_sf"/>
</dbReference>
<keyword evidence="4" id="KW-0238">DNA-binding</keyword>
<dbReference type="InterPro" id="IPR004839">
    <property type="entry name" value="Aminotransferase_I/II_large"/>
</dbReference>
<dbReference type="RefSeq" id="WP_097173639.1">
    <property type="nucleotide sequence ID" value="NZ_OBML01000001.1"/>
</dbReference>
<evidence type="ECO:0000256" key="6">
    <source>
        <dbReference type="SAM" id="MobiDB-lite"/>
    </source>
</evidence>
<dbReference type="CDD" id="cd07377">
    <property type="entry name" value="WHTH_GntR"/>
    <property type="match status" value="1"/>
</dbReference>
<dbReference type="PRINTS" id="PR00035">
    <property type="entry name" value="HTHGNTR"/>
</dbReference>
<dbReference type="Pfam" id="PF00392">
    <property type="entry name" value="GntR"/>
    <property type="match status" value="1"/>
</dbReference>
<dbReference type="Pfam" id="PF00155">
    <property type="entry name" value="Aminotran_1_2"/>
    <property type="match status" value="1"/>
</dbReference>
<feature type="domain" description="HTH gntR-type" evidence="7">
    <location>
        <begin position="14"/>
        <end position="82"/>
    </location>
</feature>
<evidence type="ECO:0000256" key="3">
    <source>
        <dbReference type="ARBA" id="ARBA00023015"/>
    </source>
</evidence>
<dbReference type="Gene3D" id="1.10.10.10">
    <property type="entry name" value="Winged helix-like DNA-binding domain superfamily/Winged helix DNA-binding domain"/>
    <property type="match status" value="1"/>
</dbReference>
<dbReference type="PROSITE" id="PS50949">
    <property type="entry name" value="HTH_GNTR"/>
    <property type="match status" value="1"/>
</dbReference>